<sequence length="161" mass="18856">MSKEKKENSQQHDNKDFINPIDPDHITENPHNLPYPHTTGSALVKPEDEGKLKSRALNAMDHQTDMQLKQLYEQMNLLAEQAKGLQDRKVISEKIYNAEMRFEPLINHIYHLYQKEDKTYLLSLIAPDQWGRSKKSFEFVATVRLLADHTWDIIEKSDIEI</sequence>
<dbReference type="AlphaFoldDB" id="A0A3E1F0L4"/>
<dbReference type="Pfam" id="PF10504">
    <property type="entry name" value="DUF2452"/>
    <property type="match status" value="1"/>
</dbReference>
<evidence type="ECO:0000256" key="1">
    <source>
        <dbReference type="SAM" id="MobiDB-lite"/>
    </source>
</evidence>
<dbReference type="EMBL" id="QURB01000002">
    <property type="protein sequence ID" value="RFC55273.1"/>
    <property type="molecule type" value="Genomic_DNA"/>
</dbReference>
<evidence type="ECO:0000313" key="3">
    <source>
        <dbReference type="Proteomes" id="UP000257127"/>
    </source>
</evidence>
<dbReference type="RefSeq" id="WP_116880253.1">
    <property type="nucleotide sequence ID" value="NZ_QURB01000002.1"/>
</dbReference>
<dbReference type="InterPro" id="IPR019534">
    <property type="entry name" value="DUF2452"/>
</dbReference>
<reference evidence="2 3" key="1">
    <citation type="submission" date="2018-08" db="EMBL/GenBank/DDBJ databases">
        <title>The draft genome squence of Brumimicrobium sp. N62.</title>
        <authorList>
            <person name="Du Z.-J."/>
            <person name="Luo H.-R."/>
        </authorList>
    </citation>
    <scope>NUCLEOTIDE SEQUENCE [LARGE SCALE GENOMIC DNA]</scope>
    <source>
        <strain evidence="2 3">N62</strain>
    </source>
</reference>
<keyword evidence="3" id="KW-1185">Reference proteome</keyword>
<proteinExistence type="predicted"/>
<gene>
    <name evidence="2" type="ORF">DXU93_05480</name>
</gene>
<feature type="region of interest" description="Disordered" evidence="1">
    <location>
        <begin position="1"/>
        <end position="44"/>
    </location>
</feature>
<organism evidence="2 3">
    <name type="scientific">Brumimicrobium aurantiacum</name>
    <dbReference type="NCBI Taxonomy" id="1737063"/>
    <lineage>
        <taxon>Bacteria</taxon>
        <taxon>Pseudomonadati</taxon>
        <taxon>Bacteroidota</taxon>
        <taxon>Flavobacteriia</taxon>
        <taxon>Flavobacteriales</taxon>
        <taxon>Crocinitomicaceae</taxon>
        <taxon>Brumimicrobium</taxon>
    </lineage>
</organism>
<dbReference type="Proteomes" id="UP000257127">
    <property type="component" value="Unassembled WGS sequence"/>
</dbReference>
<dbReference type="OrthoDB" id="662061at2"/>
<comment type="caution">
    <text evidence="2">The sequence shown here is derived from an EMBL/GenBank/DDBJ whole genome shotgun (WGS) entry which is preliminary data.</text>
</comment>
<protein>
    <submittedName>
        <fullName evidence="2">DUF2452 domain-containing protein</fullName>
    </submittedName>
</protein>
<evidence type="ECO:0000313" key="2">
    <source>
        <dbReference type="EMBL" id="RFC55273.1"/>
    </source>
</evidence>
<accession>A0A3E1F0L4</accession>
<name>A0A3E1F0L4_9FLAO</name>
<feature type="compositionally biased region" description="Basic and acidic residues" evidence="1">
    <location>
        <begin position="1"/>
        <end position="28"/>
    </location>
</feature>